<dbReference type="InterPro" id="IPR012296">
    <property type="entry name" value="Nuclease_put_TT1808"/>
</dbReference>
<dbReference type="PANTHER" id="PTHR36558">
    <property type="entry name" value="GLR1098 PROTEIN"/>
    <property type="match status" value="1"/>
</dbReference>
<evidence type="ECO:0000259" key="1">
    <source>
        <dbReference type="Pfam" id="PF05685"/>
    </source>
</evidence>
<evidence type="ECO:0000313" key="3">
    <source>
        <dbReference type="Proteomes" id="UP000027931"/>
    </source>
</evidence>
<dbReference type="OrthoDB" id="9808428at2"/>
<dbReference type="InterPro" id="IPR008538">
    <property type="entry name" value="Uma2"/>
</dbReference>
<reference evidence="2 3" key="1">
    <citation type="journal article" date="2013" name="Int. J. Syst. Evol. Microbiol.">
        <title>Tumebacillus flagellatus sp. nov., an alpha-amylase/pullulanase-producing bacterium isolated from cassava wastewater.</title>
        <authorList>
            <person name="Wang Q."/>
            <person name="Xie N."/>
            <person name="Qin Y."/>
            <person name="Shen N."/>
            <person name="Zhu J."/>
            <person name="Mi H."/>
            <person name="Huang R."/>
        </authorList>
    </citation>
    <scope>NUCLEOTIDE SEQUENCE [LARGE SCALE GENOMIC DNA]</scope>
    <source>
        <strain evidence="2 3">GST4</strain>
    </source>
</reference>
<dbReference type="CDD" id="cd06260">
    <property type="entry name" value="DUF820-like"/>
    <property type="match status" value="1"/>
</dbReference>
<keyword evidence="3" id="KW-1185">Reference proteome</keyword>
<dbReference type="SUPFAM" id="SSF52980">
    <property type="entry name" value="Restriction endonuclease-like"/>
    <property type="match status" value="1"/>
</dbReference>
<protein>
    <recommendedName>
        <fullName evidence="1">Putative restriction endonuclease domain-containing protein</fullName>
    </recommendedName>
</protein>
<dbReference type="Gene3D" id="3.90.1570.10">
    <property type="entry name" value="tt1808, chain A"/>
    <property type="match status" value="1"/>
</dbReference>
<evidence type="ECO:0000313" key="2">
    <source>
        <dbReference type="EMBL" id="KEO81977.1"/>
    </source>
</evidence>
<proteinExistence type="predicted"/>
<dbReference type="eggNOG" id="COG4636">
    <property type="taxonomic scope" value="Bacteria"/>
</dbReference>
<organism evidence="2 3">
    <name type="scientific">Tumebacillus flagellatus</name>
    <dbReference type="NCBI Taxonomy" id="1157490"/>
    <lineage>
        <taxon>Bacteria</taxon>
        <taxon>Bacillati</taxon>
        <taxon>Bacillota</taxon>
        <taxon>Bacilli</taxon>
        <taxon>Bacillales</taxon>
        <taxon>Alicyclobacillaceae</taxon>
        <taxon>Tumebacillus</taxon>
    </lineage>
</organism>
<sequence>MVKREHDLSSHRQVSYAEYLERPEATEPAELINGVLYNMTPTPSPQHQRVVRELMTLFHSYLKGKSCEVFSAPFDVRLFAEGKNDDEVFDVVQPDVFVVCDKNKIDHRGCNGSPDLVIEALSPATLKRDKVEKMHLYRLAKVKEYWIVDPDRGFIDTYVFLEDRFPEIRTYTAADQDVIRVRLFEDLEIVLSDVFHF</sequence>
<name>A0A074M7K3_9BACL</name>
<accession>A0A074M7K3</accession>
<gene>
    <name evidence="2" type="ORF">EL26_17545</name>
</gene>
<dbReference type="RefSeq" id="WP_038091473.1">
    <property type="nucleotide sequence ID" value="NZ_JMIR01000029.1"/>
</dbReference>
<feature type="domain" description="Putative restriction endonuclease" evidence="1">
    <location>
        <begin position="17"/>
        <end position="161"/>
    </location>
</feature>
<dbReference type="Pfam" id="PF05685">
    <property type="entry name" value="Uma2"/>
    <property type="match status" value="1"/>
</dbReference>
<dbReference type="InterPro" id="IPR011335">
    <property type="entry name" value="Restrct_endonuc-II-like"/>
</dbReference>
<dbReference type="PANTHER" id="PTHR36558:SF1">
    <property type="entry name" value="RESTRICTION ENDONUCLEASE DOMAIN-CONTAINING PROTEIN-RELATED"/>
    <property type="match status" value="1"/>
</dbReference>
<dbReference type="EMBL" id="JMIR01000029">
    <property type="protein sequence ID" value="KEO81977.1"/>
    <property type="molecule type" value="Genomic_DNA"/>
</dbReference>
<dbReference type="Proteomes" id="UP000027931">
    <property type="component" value="Unassembled WGS sequence"/>
</dbReference>
<dbReference type="AlphaFoldDB" id="A0A074M7K3"/>
<comment type="caution">
    <text evidence="2">The sequence shown here is derived from an EMBL/GenBank/DDBJ whole genome shotgun (WGS) entry which is preliminary data.</text>
</comment>